<reference evidence="2" key="1">
    <citation type="submission" date="2022-11" db="UniProtKB">
        <authorList>
            <consortium name="WormBaseParasite"/>
        </authorList>
    </citation>
    <scope>IDENTIFICATION</scope>
</reference>
<dbReference type="Proteomes" id="UP000887579">
    <property type="component" value="Unplaced"/>
</dbReference>
<proteinExistence type="predicted"/>
<evidence type="ECO:0000313" key="1">
    <source>
        <dbReference type="Proteomes" id="UP000887579"/>
    </source>
</evidence>
<name>A0AC34GPL1_9BILA</name>
<protein>
    <submittedName>
        <fullName evidence="2">Chitin-binding type-2 domain-containing protein</fullName>
    </submittedName>
</protein>
<sequence>MICEIRKSGVFSVGECLPEFVMCDNGLAFVDKCQDGYNFDETDMLCKTPNEIFCQHLVTEKTERSCDNQKVNIVSDQVAPAPSSESLLKTAPTMANHEDEGVVLAQLFEDIPISTTDSSLLKTAPLLTNGEYAAPLSTADSSLLKAGPMLANHENVFDAHNELYKAAQLSTDDSSFVKAAPMLANHENVFDDDKELHKAAPLSTDDSSFVKAGPMLANHQNIFDADNELYKAAQLSTDDSSF</sequence>
<evidence type="ECO:0000313" key="2">
    <source>
        <dbReference type="WBParaSite" id="ES5_v2.g6241.t1"/>
    </source>
</evidence>
<dbReference type="WBParaSite" id="ES5_v2.g6241.t1">
    <property type="protein sequence ID" value="ES5_v2.g6241.t1"/>
    <property type="gene ID" value="ES5_v2.g6241"/>
</dbReference>
<accession>A0AC34GPL1</accession>
<organism evidence="1 2">
    <name type="scientific">Panagrolaimus sp. ES5</name>
    <dbReference type="NCBI Taxonomy" id="591445"/>
    <lineage>
        <taxon>Eukaryota</taxon>
        <taxon>Metazoa</taxon>
        <taxon>Ecdysozoa</taxon>
        <taxon>Nematoda</taxon>
        <taxon>Chromadorea</taxon>
        <taxon>Rhabditida</taxon>
        <taxon>Tylenchina</taxon>
        <taxon>Panagrolaimomorpha</taxon>
        <taxon>Panagrolaimoidea</taxon>
        <taxon>Panagrolaimidae</taxon>
        <taxon>Panagrolaimus</taxon>
    </lineage>
</organism>